<evidence type="ECO:0008006" key="8">
    <source>
        <dbReference type="Google" id="ProtNLM"/>
    </source>
</evidence>
<dbReference type="GO" id="GO:0009253">
    <property type="term" value="P:peptidoglycan catabolic process"/>
    <property type="evidence" value="ECO:0007669"/>
    <property type="project" value="InterPro"/>
</dbReference>
<dbReference type="CDD" id="cd00599">
    <property type="entry name" value="GH25_muramidase"/>
    <property type="match status" value="1"/>
</dbReference>
<dbReference type="InterPro" id="IPR002053">
    <property type="entry name" value="Glyco_hydro_25"/>
</dbReference>
<keyword evidence="3" id="KW-0326">Glycosidase</keyword>
<gene>
    <name evidence="6" type="ORF">B4099_2376</name>
</gene>
<proteinExistence type="inferred from homology"/>
<reference evidence="6 7" key="1">
    <citation type="submission" date="2016-01" db="EMBL/GenBank/DDBJ databases">
        <title>Genome Sequences of Twelve Sporeforming Bacillus Species Isolated from Foods.</title>
        <authorList>
            <person name="Berendsen E.M."/>
            <person name="Wells-Bennik M.H."/>
            <person name="Krawcyk A.O."/>
            <person name="De Jong A."/>
            <person name="Holsappel S."/>
            <person name="Eijlander R.T."/>
            <person name="Kuipers O.P."/>
        </authorList>
    </citation>
    <scope>NUCLEOTIDE SEQUENCE [LARGE SCALE GENOMIC DNA]</scope>
    <source>
        <strain evidence="6 7">B4099</strain>
    </source>
</reference>
<dbReference type="InterPro" id="IPR017853">
    <property type="entry name" value="GH"/>
</dbReference>
<protein>
    <recommendedName>
        <fullName evidence="8">Lysozyme</fullName>
    </recommendedName>
</protein>
<dbReference type="SUPFAM" id="SSF51445">
    <property type="entry name" value="(Trans)glycosidases"/>
    <property type="match status" value="1"/>
</dbReference>
<dbReference type="InterPro" id="IPR018077">
    <property type="entry name" value="Glyco_hydro_fam25_subgr"/>
</dbReference>
<comment type="caution">
    <text evidence="6">The sequence shown here is derived from an EMBL/GenBank/DDBJ whole genome shotgun (WGS) entry which is preliminary data.</text>
</comment>
<evidence type="ECO:0000256" key="4">
    <source>
        <dbReference type="SAM" id="MobiDB-lite"/>
    </source>
</evidence>
<name>A0A150KHT6_HEYCO</name>
<accession>A0A150KHT6</accession>
<evidence type="ECO:0000313" key="6">
    <source>
        <dbReference type="EMBL" id="KYC71479.1"/>
    </source>
</evidence>
<feature type="chain" id="PRO_5007563784" description="Lysozyme" evidence="5">
    <location>
        <begin position="27"/>
        <end position="634"/>
    </location>
</feature>
<feature type="region of interest" description="Disordered" evidence="4">
    <location>
        <begin position="274"/>
        <end position="417"/>
    </location>
</feature>
<dbReference type="EMBL" id="LQYI01000028">
    <property type="protein sequence ID" value="KYC71479.1"/>
    <property type="molecule type" value="Genomic_DNA"/>
</dbReference>
<keyword evidence="5" id="KW-0732">Signal</keyword>
<keyword evidence="2" id="KW-0378">Hydrolase</keyword>
<feature type="signal peptide" evidence="5">
    <location>
        <begin position="1"/>
        <end position="26"/>
    </location>
</feature>
<dbReference type="GO" id="GO:0003796">
    <property type="term" value="F:lysozyme activity"/>
    <property type="evidence" value="ECO:0007669"/>
    <property type="project" value="InterPro"/>
</dbReference>
<evidence type="ECO:0000256" key="2">
    <source>
        <dbReference type="ARBA" id="ARBA00022801"/>
    </source>
</evidence>
<dbReference type="PANTHER" id="PTHR34135:SF2">
    <property type="entry name" value="LYSOZYME"/>
    <property type="match status" value="1"/>
</dbReference>
<sequence>MRRLIFFGGAGFLLLFVLSFAKPASAASSTMYTWTPSKLYKTASGAAYSGNMNSGTAITVYSKSGKRYKVKTGGKTGYIYAYNLTSSKVKKKNYFGSKIYKQAAGGPYVASVPAGKMMYIKMEATKNGMYLAHVIGTGYSGYVDKTHFIKPVVKYTWMPSKLYTSATGNSYKKTIKDGQKVSVFNGSHGRYQVKAGSSSGYIYANNLTGTLAKKMVYVSSKLYTTSSHTKYTAVIRPNKQVYVKESTQNMSHVCVVGTAQSGWIYTSHFTKPAPAAGGTTSTPKATAGTSQTGSSTAGGTTAGTATGSTSGSASGITGSAAATSGTTATTTTGNTGSGSASATTATGNTGSGSASATTTTGNTGSGSASATTATGKTGSGSASGTTATSNTGSGSASGTTATGNTGSGSASGTAATGSTGAAAASATTAKGLDVSHYQTLTQSSFNLMKRQGYSFVILKATEGTGYTDSKFYTYYKYARNAGLSVHAYHMIGNSTTAPAQHIAEAKHFYQVLAQTKASTGYAFTGYAFEDIEPTGTNSITTTWWANAAPACAGYFLNEMQALGQAKVGIYAGYFNWKSYLEGHTDTWPGNTKIWLARYNTTLGTNADVWQYTETGTIDGITGHFDLDISYDPDF</sequence>
<feature type="compositionally biased region" description="Low complexity" evidence="4">
    <location>
        <begin position="285"/>
        <end position="417"/>
    </location>
</feature>
<evidence type="ECO:0000256" key="5">
    <source>
        <dbReference type="SAM" id="SignalP"/>
    </source>
</evidence>
<organism evidence="6 7">
    <name type="scientific">Heyndrickxia coagulans</name>
    <name type="common">Weizmannia coagulans</name>
    <dbReference type="NCBI Taxonomy" id="1398"/>
    <lineage>
        <taxon>Bacteria</taxon>
        <taxon>Bacillati</taxon>
        <taxon>Bacillota</taxon>
        <taxon>Bacilli</taxon>
        <taxon>Bacillales</taxon>
        <taxon>Bacillaceae</taxon>
        <taxon>Heyndrickxia</taxon>
    </lineage>
</organism>
<dbReference type="Pfam" id="PF01183">
    <property type="entry name" value="Glyco_hydro_25"/>
    <property type="match status" value="1"/>
</dbReference>
<comment type="similarity">
    <text evidence="1">Belongs to the glycosyl hydrolase 25 family.</text>
</comment>
<dbReference type="RefSeq" id="WP_061574598.1">
    <property type="nucleotide sequence ID" value="NZ_LQYI01000028.1"/>
</dbReference>
<evidence type="ECO:0000256" key="1">
    <source>
        <dbReference type="ARBA" id="ARBA00010646"/>
    </source>
</evidence>
<dbReference type="PATRIC" id="fig|1398.25.peg.2039"/>
<dbReference type="PANTHER" id="PTHR34135">
    <property type="entry name" value="LYSOZYME"/>
    <property type="match status" value="1"/>
</dbReference>
<dbReference type="PROSITE" id="PS51904">
    <property type="entry name" value="GLYCOSYL_HYDROL_F25_2"/>
    <property type="match status" value="1"/>
</dbReference>
<evidence type="ECO:0000256" key="3">
    <source>
        <dbReference type="ARBA" id="ARBA00023295"/>
    </source>
</evidence>
<evidence type="ECO:0000313" key="7">
    <source>
        <dbReference type="Proteomes" id="UP000075304"/>
    </source>
</evidence>
<dbReference type="SMART" id="SM00641">
    <property type="entry name" value="Glyco_25"/>
    <property type="match status" value="1"/>
</dbReference>
<dbReference type="Gene3D" id="3.20.20.80">
    <property type="entry name" value="Glycosidases"/>
    <property type="match status" value="1"/>
</dbReference>
<dbReference type="GO" id="GO:0016998">
    <property type="term" value="P:cell wall macromolecule catabolic process"/>
    <property type="evidence" value="ECO:0007669"/>
    <property type="project" value="InterPro"/>
</dbReference>
<dbReference type="GO" id="GO:0016052">
    <property type="term" value="P:carbohydrate catabolic process"/>
    <property type="evidence" value="ECO:0007669"/>
    <property type="project" value="TreeGrafter"/>
</dbReference>
<dbReference type="Proteomes" id="UP000075304">
    <property type="component" value="Unassembled WGS sequence"/>
</dbReference>
<dbReference type="AlphaFoldDB" id="A0A150KHT6"/>